<organism evidence="5">
    <name type="scientific">Tanacetum cinerariifolium</name>
    <name type="common">Dalmatian daisy</name>
    <name type="synonym">Chrysanthemum cinerariifolium</name>
    <dbReference type="NCBI Taxonomy" id="118510"/>
    <lineage>
        <taxon>Eukaryota</taxon>
        <taxon>Viridiplantae</taxon>
        <taxon>Streptophyta</taxon>
        <taxon>Embryophyta</taxon>
        <taxon>Tracheophyta</taxon>
        <taxon>Spermatophyta</taxon>
        <taxon>Magnoliopsida</taxon>
        <taxon>eudicotyledons</taxon>
        <taxon>Gunneridae</taxon>
        <taxon>Pentapetalae</taxon>
        <taxon>asterids</taxon>
        <taxon>campanulids</taxon>
        <taxon>Asterales</taxon>
        <taxon>Asteraceae</taxon>
        <taxon>Asteroideae</taxon>
        <taxon>Anthemideae</taxon>
        <taxon>Anthemidinae</taxon>
        <taxon>Tanacetum</taxon>
    </lineage>
</organism>
<dbReference type="EMBL" id="BKCJ010007151">
    <property type="protein sequence ID" value="GEU75790.1"/>
    <property type="molecule type" value="Genomic_DNA"/>
</dbReference>
<dbReference type="InterPro" id="IPR013103">
    <property type="entry name" value="RVT_2"/>
</dbReference>
<accession>A0A6L2MPW8</accession>
<dbReference type="PANTHER" id="PTHR11439:SF509">
    <property type="entry name" value="RNA-DIRECTED DNA POLYMERASE"/>
    <property type="match status" value="1"/>
</dbReference>
<proteinExistence type="predicted"/>
<feature type="domain" description="Retroviral polymerase SH3-like" evidence="4">
    <location>
        <begin position="557"/>
        <end position="595"/>
    </location>
</feature>
<evidence type="ECO:0000313" key="5">
    <source>
        <dbReference type="EMBL" id="GEU75790.1"/>
    </source>
</evidence>
<feature type="domain" description="Retrovirus-related Pol polyprotein from transposon TNT 1-94-like beta-barrel" evidence="3">
    <location>
        <begin position="69"/>
        <end position="141"/>
    </location>
</feature>
<reference evidence="5" key="1">
    <citation type="journal article" date="2019" name="Sci. Rep.">
        <title>Draft genome of Tanacetum cinerariifolium, the natural source of mosquito coil.</title>
        <authorList>
            <person name="Yamashiro T."/>
            <person name="Shiraishi A."/>
            <person name="Satake H."/>
            <person name="Nakayama K."/>
        </authorList>
    </citation>
    <scope>NUCLEOTIDE SEQUENCE</scope>
</reference>
<dbReference type="Pfam" id="PF07727">
    <property type="entry name" value="RVT_2"/>
    <property type="match status" value="1"/>
</dbReference>
<dbReference type="Pfam" id="PF25597">
    <property type="entry name" value="SH3_retrovirus"/>
    <property type="match status" value="1"/>
</dbReference>
<feature type="compositionally biased region" description="Polar residues" evidence="1">
    <location>
        <begin position="1"/>
        <end position="17"/>
    </location>
</feature>
<evidence type="ECO:0000259" key="4">
    <source>
        <dbReference type="Pfam" id="PF25597"/>
    </source>
</evidence>
<evidence type="ECO:0000256" key="1">
    <source>
        <dbReference type="SAM" id="MobiDB-lite"/>
    </source>
</evidence>
<dbReference type="InterPro" id="IPR057670">
    <property type="entry name" value="SH3_retrovirus"/>
</dbReference>
<gene>
    <name evidence="5" type="ORF">Tci_047768</name>
</gene>
<dbReference type="InterPro" id="IPR054722">
    <property type="entry name" value="PolX-like_BBD"/>
</dbReference>
<feature type="non-terminal residue" evidence="5">
    <location>
        <position position="1"/>
    </location>
</feature>
<dbReference type="Pfam" id="PF22936">
    <property type="entry name" value="Pol_BBD"/>
    <property type="match status" value="1"/>
</dbReference>
<sequence>VIPTTSVSRPQLKSNPQGDRVLRSNSRGKKLEVEEHHRNVKLPKNKMYVTACNDSLNAKTLNLIEIVLFIVDYGFSKHMTGNLKLLINFVEKFLGTVKFGNNQIVPILGYGDLVQGAVTIKRVYYVEGLNHNLFSVGQFCDADLEVAFKKSTCFIRDLKGNDLLTGEGMKVVAGVLRLSHDGGDGVETQWWICVFGGDGAATVVWMRLEEAWCSVDRGGGSPEVGRKRNNREVHLDYLKHLEESVETLREIVEEAKVERTLDRSLASACLYRKHSQELLEYDLARYNNRKTVEDHPRINKSNLQKSNRVDSSISSKRTVINSNSDYVCQTCNKCFILANHDMCVIKYLNFMNASSSVKNIVRKVKQVWKSKPVKQVLKATCKVRTNVDYQWKPMRRIFTLGEQCPLTRFTQTKVVPAKQPKNVCTSKIVVTENLSHTSQKPLTRYQHRNKLNKEVPVGDRSRLRNFVKKFIGTVRFENDHFGAIMGYGDYMIGDSVISRHFSSKISLRTPQQNEAIATACYTLNRSLIHTCHNKTPYELVHNKKPDLTFLRIIGALYYPTNDSEDLGKLQPTANIGIFVGYAPRRKGYRIYNKRTLHKFRAHTKSGSCNTLCTPTNKEREILFQPMFDEYLEPPRVERPVSPASAVPVPINSAGTPSSTFIDQNAPFSIHSPSSSALQSPCLHQSVATEYTLIDEDPFAPVDNDPFINIFAPEPNSEASSSGDAIPQPDCVMIIALKWIYKVKLDEYGDVLKNKAWLVAKGYRQKEGIDFEESFAPVARIEAIRIFIANAASKNMTIYQMDVKTTFLNGELKEEVYVSQPEGFVDPDHPTDVYRLKKALYDLKQAPRAWYDTLSRFLLDNKFFKGPVDPTLFTQKAGKHILLVQIYKFGMKSCDPVDTPMVDRLKLDEDPLGISVDKTRFCSMVGSLMYLTASRPDLVFVVCMRARYQESPTQKHLEALKRVFQYLRGAINWGLWYPKDTAMALTAYADADHASC</sequence>
<evidence type="ECO:0000259" key="2">
    <source>
        <dbReference type="Pfam" id="PF07727"/>
    </source>
</evidence>
<feature type="region of interest" description="Disordered" evidence="1">
    <location>
        <begin position="1"/>
        <end position="28"/>
    </location>
</feature>
<name>A0A6L2MPW8_TANCI</name>
<evidence type="ECO:0000259" key="3">
    <source>
        <dbReference type="Pfam" id="PF22936"/>
    </source>
</evidence>
<protein>
    <submittedName>
        <fullName evidence="5">Uncharacterized protein</fullName>
    </submittedName>
</protein>
<dbReference type="AlphaFoldDB" id="A0A6L2MPW8"/>
<comment type="caution">
    <text evidence="5">The sequence shown here is derived from an EMBL/GenBank/DDBJ whole genome shotgun (WGS) entry which is preliminary data.</text>
</comment>
<feature type="domain" description="Reverse transcriptase Ty1/copia-type" evidence="2">
    <location>
        <begin position="727"/>
        <end position="886"/>
    </location>
</feature>
<dbReference type="PANTHER" id="PTHR11439">
    <property type="entry name" value="GAG-POL-RELATED RETROTRANSPOSON"/>
    <property type="match status" value="1"/>
</dbReference>